<evidence type="ECO:0000256" key="1">
    <source>
        <dbReference type="ARBA" id="ARBA00008779"/>
    </source>
</evidence>
<evidence type="ECO:0000313" key="6">
    <source>
        <dbReference type="Proteomes" id="UP000321083"/>
    </source>
</evidence>
<dbReference type="SUPFAM" id="SSF53649">
    <property type="entry name" value="Alkaline phosphatase-like"/>
    <property type="match status" value="1"/>
</dbReference>
<evidence type="ECO:0000313" key="5">
    <source>
        <dbReference type="EMBL" id="TWW09238.1"/>
    </source>
</evidence>
<dbReference type="InterPro" id="IPR000917">
    <property type="entry name" value="Sulfatase_N"/>
</dbReference>
<dbReference type="PANTHER" id="PTHR42693:SF53">
    <property type="entry name" value="ENDO-4-O-SULFATASE"/>
    <property type="match status" value="1"/>
</dbReference>
<comment type="similarity">
    <text evidence="1">Belongs to the sulfatase family.</text>
</comment>
<feature type="domain" description="Sulfatase N-terminal" evidence="4">
    <location>
        <begin position="90"/>
        <end position="190"/>
    </location>
</feature>
<dbReference type="Gene3D" id="3.30.1120.10">
    <property type="match status" value="1"/>
</dbReference>
<protein>
    <recommendedName>
        <fullName evidence="4">Sulfatase N-terminal domain-containing protein</fullName>
    </recommendedName>
</protein>
<evidence type="ECO:0000256" key="2">
    <source>
        <dbReference type="ARBA" id="ARBA00022801"/>
    </source>
</evidence>
<proteinExistence type="inferred from homology"/>
<dbReference type="GO" id="GO:0004065">
    <property type="term" value="F:arylsulfatase activity"/>
    <property type="evidence" value="ECO:0007669"/>
    <property type="project" value="TreeGrafter"/>
</dbReference>
<dbReference type="InterPro" id="IPR050738">
    <property type="entry name" value="Sulfatase"/>
</dbReference>
<evidence type="ECO:0000256" key="3">
    <source>
        <dbReference type="SAM" id="MobiDB-lite"/>
    </source>
</evidence>
<organism evidence="5 6">
    <name type="scientific">Planctomyces bekefii</name>
    <dbReference type="NCBI Taxonomy" id="1653850"/>
    <lineage>
        <taxon>Bacteria</taxon>
        <taxon>Pseudomonadati</taxon>
        <taxon>Planctomycetota</taxon>
        <taxon>Planctomycetia</taxon>
        <taxon>Planctomycetales</taxon>
        <taxon>Planctomycetaceae</taxon>
        <taxon>Planctomyces</taxon>
    </lineage>
</organism>
<comment type="caution">
    <text evidence="5">The sequence shown here is derived from an EMBL/GenBank/DDBJ whole genome shotgun (WGS) entry which is preliminary data.</text>
</comment>
<gene>
    <name evidence="5" type="ORF">E3A20_16330</name>
</gene>
<keyword evidence="2" id="KW-0378">Hydrolase</keyword>
<dbReference type="InterPro" id="IPR017850">
    <property type="entry name" value="Alkaline_phosphatase_core_sf"/>
</dbReference>
<dbReference type="EMBL" id="SRHE01000337">
    <property type="protein sequence ID" value="TWW09238.1"/>
    <property type="molecule type" value="Genomic_DNA"/>
</dbReference>
<dbReference type="Gene3D" id="3.40.720.10">
    <property type="entry name" value="Alkaline Phosphatase, subunit A"/>
    <property type="match status" value="2"/>
</dbReference>
<feature type="region of interest" description="Disordered" evidence="3">
    <location>
        <begin position="291"/>
        <end position="331"/>
    </location>
</feature>
<dbReference type="Pfam" id="PF00884">
    <property type="entry name" value="Sulfatase"/>
    <property type="match status" value="1"/>
</dbReference>
<evidence type="ECO:0000259" key="4">
    <source>
        <dbReference type="Pfam" id="PF00884"/>
    </source>
</evidence>
<dbReference type="Proteomes" id="UP000321083">
    <property type="component" value="Unassembled WGS sequence"/>
</dbReference>
<accession>A0A5C6M3R0</accession>
<keyword evidence="6" id="KW-1185">Reference proteome</keyword>
<feature type="region of interest" description="Disordered" evidence="3">
    <location>
        <begin position="120"/>
        <end position="143"/>
    </location>
</feature>
<reference evidence="5 6" key="2">
    <citation type="submission" date="2019-08" db="EMBL/GenBank/DDBJ databases">
        <authorList>
            <person name="Henke P."/>
        </authorList>
    </citation>
    <scope>NUCLEOTIDE SEQUENCE [LARGE SCALE GENOMIC DNA]</scope>
    <source>
        <strain evidence="5">Phe10_nw2017</strain>
    </source>
</reference>
<name>A0A5C6M3R0_9PLAN</name>
<dbReference type="AlphaFoldDB" id="A0A5C6M3R0"/>
<sequence>MRVLLLLCGWCVFCCGGLQGQGESAAGVVRPNMILFLADDLGWGDLGCYGHPLIRTPHRNGVYTWIAEGAPVHLRTSERTLPGLQREHHANVTQLDAAFGRLMKALDDEQLTEETLVVFTSDNGPEGDGVKTPGRGSTGGLRGRKRHLYEGGIRVPGLVRWPGRVTAGTVSAVPVIGSDFFATLLAAAGVRVPKDRVLDGVNVLSVLTGTATAVERQRPLYWRLLMAPQMKSALRDGDWKLLADERLEVFELYNLREDERETTDLRDREPETFERLKATLMALTAEVDAEGPDWWKTLSPNGGNQPKAKQEPGVKQGKQRAKQPAAAGTEQ</sequence>
<dbReference type="PANTHER" id="PTHR42693">
    <property type="entry name" value="ARYLSULFATASE FAMILY MEMBER"/>
    <property type="match status" value="1"/>
</dbReference>
<reference evidence="5 6" key="1">
    <citation type="submission" date="2019-08" db="EMBL/GenBank/DDBJ databases">
        <title>100 year-old enigma solved: identification of Planctomyces bekefii, the type genus and species of the phylum Planctomycetes.</title>
        <authorList>
            <person name="Svetlana D.N."/>
            <person name="Overmann J."/>
        </authorList>
    </citation>
    <scope>NUCLEOTIDE SEQUENCE [LARGE SCALE GENOMIC DNA]</scope>
    <source>
        <strain evidence="5">Phe10_nw2017</strain>
    </source>
</reference>